<feature type="non-terminal residue" evidence="1">
    <location>
        <position position="1"/>
    </location>
</feature>
<name>A0A9D3ZLB8_9ROSI</name>
<evidence type="ECO:0000313" key="2">
    <source>
        <dbReference type="Proteomes" id="UP000828251"/>
    </source>
</evidence>
<dbReference type="EMBL" id="JAIQCV010000011">
    <property type="protein sequence ID" value="KAH1046100.1"/>
    <property type="molecule type" value="Genomic_DNA"/>
</dbReference>
<sequence length="136" mass="14688">VTVNLGDPCNLTVHIRKMGSHTRVGPHACVAHTAQIGLARVDHTAWPKILHSRVAHTAQLAEPVSLTRPRQPHTAMSVAPVSHTHDLTRRSHGCVSSHGLHTGSPQPCVASTVSFSAFVKLDFCAIGVHTWFIFDV</sequence>
<keyword evidence="2" id="KW-1185">Reference proteome</keyword>
<evidence type="ECO:0000313" key="1">
    <source>
        <dbReference type="EMBL" id="KAH1046100.1"/>
    </source>
</evidence>
<comment type="caution">
    <text evidence="1">The sequence shown here is derived from an EMBL/GenBank/DDBJ whole genome shotgun (WGS) entry which is preliminary data.</text>
</comment>
<reference evidence="1 2" key="1">
    <citation type="journal article" date="2021" name="Plant Biotechnol. J.">
        <title>Multi-omics assisted identification of the key and species-specific regulatory components of drought-tolerant mechanisms in Gossypium stocksii.</title>
        <authorList>
            <person name="Yu D."/>
            <person name="Ke L."/>
            <person name="Zhang D."/>
            <person name="Wu Y."/>
            <person name="Sun Y."/>
            <person name="Mei J."/>
            <person name="Sun J."/>
            <person name="Sun Y."/>
        </authorList>
    </citation>
    <scope>NUCLEOTIDE SEQUENCE [LARGE SCALE GENOMIC DNA]</scope>
    <source>
        <strain evidence="2">cv. E1</strain>
        <tissue evidence="1">Leaf</tissue>
    </source>
</reference>
<dbReference type="Proteomes" id="UP000828251">
    <property type="component" value="Unassembled WGS sequence"/>
</dbReference>
<proteinExistence type="predicted"/>
<dbReference type="AlphaFoldDB" id="A0A9D3ZLB8"/>
<gene>
    <name evidence="1" type="ORF">J1N35_036884</name>
</gene>
<protein>
    <submittedName>
        <fullName evidence="1">Uncharacterized protein</fullName>
    </submittedName>
</protein>
<accession>A0A9D3ZLB8</accession>
<organism evidence="1 2">
    <name type="scientific">Gossypium stocksii</name>
    <dbReference type="NCBI Taxonomy" id="47602"/>
    <lineage>
        <taxon>Eukaryota</taxon>
        <taxon>Viridiplantae</taxon>
        <taxon>Streptophyta</taxon>
        <taxon>Embryophyta</taxon>
        <taxon>Tracheophyta</taxon>
        <taxon>Spermatophyta</taxon>
        <taxon>Magnoliopsida</taxon>
        <taxon>eudicotyledons</taxon>
        <taxon>Gunneridae</taxon>
        <taxon>Pentapetalae</taxon>
        <taxon>rosids</taxon>
        <taxon>malvids</taxon>
        <taxon>Malvales</taxon>
        <taxon>Malvaceae</taxon>
        <taxon>Malvoideae</taxon>
        <taxon>Gossypium</taxon>
    </lineage>
</organism>